<sequence>MADARARLAILKALKNSDPEKAIHILEILLDGDIVGINGYMAASIQKKELAETLSKVAEYRAESNYRSTAPLVTSILRRASEEAGSSYCRGKSGHTSSGGPSTLISAYSFIQRRQ</sequence>
<keyword evidence="3" id="KW-1185">Reference proteome</keyword>
<dbReference type="Proteomes" id="UP000317550">
    <property type="component" value="Chromosome"/>
</dbReference>
<organism evidence="2 3">
    <name type="scientific">Chitinimonas arctica</name>
    <dbReference type="NCBI Taxonomy" id="2594795"/>
    <lineage>
        <taxon>Bacteria</taxon>
        <taxon>Pseudomonadati</taxon>
        <taxon>Pseudomonadota</taxon>
        <taxon>Betaproteobacteria</taxon>
        <taxon>Neisseriales</taxon>
        <taxon>Chitinibacteraceae</taxon>
        <taxon>Chitinimonas</taxon>
    </lineage>
</organism>
<dbReference type="EMBL" id="CP041730">
    <property type="protein sequence ID" value="QDQ28342.1"/>
    <property type="molecule type" value="Genomic_DNA"/>
</dbReference>
<reference evidence="3" key="1">
    <citation type="submission" date="2019-07" db="EMBL/GenBank/DDBJ databases">
        <title>Chitinimonas sp. nov., isolated from Ny-Alesund, arctica soil.</title>
        <authorList>
            <person name="Xu Q."/>
            <person name="Peng F."/>
        </authorList>
    </citation>
    <scope>NUCLEOTIDE SEQUENCE [LARGE SCALE GENOMIC DNA]</scope>
    <source>
        <strain evidence="3">R3-44</strain>
    </source>
</reference>
<accession>A0A516SJK1</accession>
<dbReference type="KEGG" id="cari:FNU76_19400"/>
<proteinExistence type="predicted"/>
<evidence type="ECO:0000313" key="3">
    <source>
        <dbReference type="Proteomes" id="UP000317550"/>
    </source>
</evidence>
<feature type="region of interest" description="Disordered" evidence="1">
    <location>
        <begin position="84"/>
        <end position="103"/>
    </location>
</feature>
<protein>
    <submittedName>
        <fullName evidence="2">Uncharacterized protein</fullName>
    </submittedName>
</protein>
<dbReference type="RefSeq" id="WP_144279725.1">
    <property type="nucleotide sequence ID" value="NZ_CP041730.1"/>
</dbReference>
<name>A0A516SJK1_9NEIS</name>
<evidence type="ECO:0000256" key="1">
    <source>
        <dbReference type="SAM" id="MobiDB-lite"/>
    </source>
</evidence>
<evidence type="ECO:0000313" key="2">
    <source>
        <dbReference type="EMBL" id="QDQ28342.1"/>
    </source>
</evidence>
<gene>
    <name evidence="2" type="ORF">FNU76_19400</name>
</gene>
<dbReference type="AlphaFoldDB" id="A0A516SJK1"/>
<feature type="compositionally biased region" description="Polar residues" evidence="1">
    <location>
        <begin position="94"/>
        <end position="103"/>
    </location>
</feature>